<protein>
    <submittedName>
        <fullName evidence="1">DUF2642 domain-containing protein</fullName>
    </submittedName>
</protein>
<evidence type="ECO:0000313" key="1">
    <source>
        <dbReference type="EMBL" id="QRG67106.1"/>
    </source>
</evidence>
<gene>
    <name evidence="1" type="ORF">JNE38_27185</name>
</gene>
<name>A0ABX7FLZ7_BRECH</name>
<sequence>MNYLVSMVGKTVELDIKGSIRRIGILIDFGTDVIVIYDGNNYVYVPIGHIHNVRQSPISLPHLHEPDYEHVQSENDLTYHKILVESQGMLCQISLSNTLSLFGYVTHVHQDYFVFSSPVHHTLYIPNFHLKWLIPYPDVSTPYMHPHFVHKAESSPVKLARTFEEQMKRMIGSIVAFDLGTNPEMVGLLKNVRNQTAELVSANQKRFYWNIHHIKAAYFADI</sequence>
<organism evidence="1 2">
    <name type="scientific">Brevibacillus choshinensis</name>
    <dbReference type="NCBI Taxonomy" id="54911"/>
    <lineage>
        <taxon>Bacteria</taxon>
        <taxon>Bacillati</taxon>
        <taxon>Bacillota</taxon>
        <taxon>Bacilli</taxon>
        <taxon>Bacillales</taxon>
        <taxon>Paenibacillaceae</taxon>
        <taxon>Brevibacillus</taxon>
    </lineage>
</organism>
<keyword evidence="2" id="KW-1185">Reference proteome</keyword>
<proteinExistence type="predicted"/>
<accession>A0ABX7FLZ7</accession>
<reference evidence="1 2" key="1">
    <citation type="submission" date="2021-01" db="EMBL/GenBank/DDBJ databases">
        <title>Identification of strong promoters based on the transcriptome of Brevibacillus choshinensis.</title>
        <authorList>
            <person name="Yao D."/>
            <person name="Zhang K."/>
            <person name="Wu J."/>
        </authorList>
    </citation>
    <scope>NUCLEOTIDE SEQUENCE [LARGE SCALE GENOMIC DNA]</scope>
    <source>
        <strain evidence="1 2">HPD31-SP3</strain>
    </source>
</reference>
<dbReference type="Proteomes" id="UP000596248">
    <property type="component" value="Chromosome"/>
</dbReference>
<dbReference type="EMBL" id="CP069127">
    <property type="protein sequence ID" value="QRG67106.1"/>
    <property type="molecule type" value="Genomic_DNA"/>
</dbReference>
<evidence type="ECO:0000313" key="2">
    <source>
        <dbReference type="Proteomes" id="UP000596248"/>
    </source>
</evidence>
<dbReference type="RefSeq" id="WP_203354169.1">
    <property type="nucleotide sequence ID" value="NZ_CP069127.1"/>
</dbReference>